<evidence type="ECO:0000259" key="1">
    <source>
        <dbReference type="Pfam" id="PF13392"/>
    </source>
</evidence>
<gene>
    <name evidence="2" type="ORF">sS8_4173</name>
</gene>
<keyword evidence="3" id="KW-1185">Reference proteome</keyword>
<organism evidence="2 3">
    <name type="scientific">Methylocaldum marinum</name>
    <dbReference type="NCBI Taxonomy" id="1432792"/>
    <lineage>
        <taxon>Bacteria</taxon>
        <taxon>Pseudomonadati</taxon>
        <taxon>Pseudomonadota</taxon>
        <taxon>Gammaproteobacteria</taxon>
        <taxon>Methylococcales</taxon>
        <taxon>Methylococcaceae</taxon>
        <taxon>Methylocaldum</taxon>
    </lineage>
</organism>
<dbReference type="InterPro" id="IPR003615">
    <property type="entry name" value="HNH_nuc"/>
</dbReference>
<accession>A0A250KWR6</accession>
<protein>
    <recommendedName>
        <fullName evidence="1">HNH nuclease domain-containing protein</fullName>
    </recommendedName>
</protein>
<feature type="domain" description="HNH nuclease" evidence="1">
    <location>
        <begin position="47"/>
        <end position="84"/>
    </location>
</feature>
<evidence type="ECO:0000313" key="3">
    <source>
        <dbReference type="Proteomes" id="UP000266313"/>
    </source>
</evidence>
<name>A0A250KWR6_9GAMM</name>
<reference evidence="2 3" key="1">
    <citation type="submission" date="2016-12" db="EMBL/GenBank/DDBJ databases">
        <title>Genome sequencing of Methylocaldum marinum.</title>
        <authorList>
            <person name="Takeuchi M."/>
            <person name="Kamagata Y."/>
            <person name="Hiraoka S."/>
            <person name="Oshima K."/>
            <person name="Hattori M."/>
            <person name="Iwasaki W."/>
        </authorList>
    </citation>
    <scope>NUCLEOTIDE SEQUENCE [LARGE SCALE GENOMIC DNA]</scope>
    <source>
        <strain evidence="2 3">S8</strain>
    </source>
</reference>
<dbReference type="InterPro" id="IPR044925">
    <property type="entry name" value="His-Me_finger_sf"/>
</dbReference>
<dbReference type="Proteomes" id="UP000266313">
    <property type="component" value="Chromosome"/>
</dbReference>
<evidence type="ECO:0000313" key="2">
    <source>
        <dbReference type="EMBL" id="BBA36103.1"/>
    </source>
</evidence>
<dbReference type="EMBL" id="AP017928">
    <property type="protein sequence ID" value="BBA36103.1"/>
    <property type="molecule type" value="Genomic_DNA"/>
</dbReference>
<dbReference type="KEGG" id="mmai:sS8_4173"/>
<dbReference type="Pfam" id="PF13392">
    <property type="entry name" value="HNH_3"/>
    <property type="match status" value="1"/>
</dbReference>
<sequence length="91" mass="10623">MDNRFTIEKLMEFAVPVTESGCWIWIGSTQGDNERTNAEWETMHPDRFIWEIYFGHIPSGLRICHKCKVPFCVNPRHLCLTPTEEPLNETA</sequence>
<dbReference type="OrthoDB" id="441807at2"/>
<dbReference type="AlphaFoldDB" id="A0A250KWR6"/>
<proteinExistence type="predicted"/>
<dbReference type="SUPFAM" id="SSF54060">
    <property type="entry name" value="His-Me finger endonucleases"/>
    <property type="match status" value="1"/>
</dbReference>